<protein>
    <recommendedName>
        <fullName evidence="2">Transcriptional regulator SutA RNAP-binding domain-containing protein</fullName>
    </recommendedName>
</protein>
<reference evidence="3" key="2">
    <citation type="submission" date="2022-08" db="EMBL/GenBank/DDBJ databases">
        <authorList>
            <person name="Dong C."/>
        </authorList>
    </citation>
    <scope>NUCLEOTIDE SEQUENCE</scope>
    <source>
        <strain evidence="3">59MF3M-4</strain>
    </source>
</reference>
<name>A0A9X3ATV4_9GAMM</name>
<evidence type="ECO:0000313" key="4">
    <source>
        <dbReference type="Proteomes" id="UP001147830"/>
    </source>
</evidence>
<dbReference type="RefSeq" id="WP_260977462.1">
    <property type="nucleotide sequence ID" value="NZ_JAOANI010000028.1"/>
</dbReference>
<feature type="region of interest" description="Disordered" evidence="1">
    <location>
        <begin position="37"/>
        <end position="92"/>
    </location>
</feature>
<gene>
    <name evidence="3" type="ORF">NYR02_16555</name>
</gene>
<organism evidence="3 4">
    <name type="scientific">Thalassolituus pacificus</name>
    <dbReference type="NCBI Taxonomy" id="2975440"/>
    <lineage>
        <taxon>Bacteria</taxon>
        <taxon>Pseudomonadati</taxon>
        <taxon>Pseudomonadota</taxon>
        <taxon>Gammaproteobacteria</taxon>
        <taxon>Oceanospirillales</taxon>
        <taxon>Oceanospirillaceae</taxon>
        <taxon>Thalassolituus</taxon>
    </lineage>
</organism>
<reference evidence="3" key="1">
    <citation type="journal article" date="2022" name="Front. Microbiol.">
        <title>Genome-based taxonomic rearrangement of Oceanobacter-related bacteria including the description of Thalassolituus hydrocarbonoclasticus sp. nov. and Thalassolituus pacificus sp. nov. and emended description of the genus Thalassolituus.</title>
        <authorList>
            <person name="Dong C."/>
            <person name="Wei L."/>
            <person name="Wang J."/>
            <person name="Lai Q."/>
            <person name="Huang Z."/>
            <person name="Shao Z."/>
        </authorList>
    </citation>
    <scope>NUCLEOTIDE SEQUENCE</scope>
    <source>
        <strain evidence="3">59MF3M-4</strain>
    </source>
</reference>
<feature type="domain" description="Transcriptional regulator SutA RNAP-binding" evidence="2">
    <location>
        <begin position="5"/>
        <end position="39"/>
    </location>
</feature>
<dbReference type="InterPro" id="IPR049191">
    <property type="entry name" value="SutA_RBD"/>
</dbReference>
<dbReference type="EMBL" id="JAOANI010000028">
    <property type="protein sequence ID" value="MCT7360633.1"/>
    <property type="molecule type" value="Genomic_DNA"/>
</dbReference>
<accession>A0A9X3ATV4</accession>
<dbReference type="AlphaFoldDB" id="A0A9X3ATV4"/>
<evidence type="ECO:0000256" key="1">
    <source>
        <dbReference type="SAM" id="MobiDB-lite"/>
    </source>
</evidence>
<evidence type="ECO:0000313" key="3">
    <source>
        <dbReference type="EMBL" id="MCT7360633.1"/>
    </source>
</evidence>
<evidence type="ECO:0000259" key="2">
    <source>
        <dbReference type="Pfam" id="PF20661"/>
    </source>
</evidence>
<proteinExistence type="predicted"/>
<keyword evidence="4" id="KW-1185">Reference proteome</keyword>
<feature type="compositionally biased region" description="Basic residues" evidence="1">
    <location>
        <begin position="73"/>
        <end position="92"/>
    </location>
</feature>
<dbReference type="Pfam" id="PF20661">
    <property type="entry name" value="SutA-RBD"/>
    <property type="match status" value="1"/>
</dbReference>
<dbReference type="Proteomes" id="UP001147830">
    <property type="component" value="Unassembled WGS sequence"/>
</dbReference>
<feature type="compositionally biased region" description="Basic and acidic residues" evidence="1">
    <location>
        <begin position="43"/>
        <end position="72"/>
    </location>
</feature>
<sequence>MNKRPSKRDLRDQLNQEVDDFLRQGGEVKEVACGETGLQNGRYNDHSLAFDKPKEERTPLSDVLKTIDQRREAGRKHSKPAAEKKNRRPRKKVIYDDFGEPLRIIWEE</sequence>
<comment type="caution">
    <text evidence="3">The sequence shown here is derived from an EMBL/GenBank/DDBJ whole genome shotgun (WGS) entry which is preliminary data.</text>
</comment>